<name>A0A1H1YLJ5_9MICO</name>
<reference evidence="3" key="1">
    <citation type="submission" date="2016-10" db="EMBL/GenBank/DDBJ databases">
        <authorList>
            <person name="Varghese N."/>
            <person name="Submissions S."/>
        </authorList>
    </citation>
    <scope>NUCLEOTIDE SEQUENCE [LARGE SCALE GENOMIC DNA]</scope>
    <source>
        <strain evidence="3">DSM 21772</strain>
    </source>
</reference>
<protein>
    <submittedName>
        <fullName evidence="2">Uncharacterized protein</fullName>
    </submittedName>
</protein>
<sequence>MSDNEARDKAWRGYSGRDGRINPSKDFRAGYDAAKAEPLTIDRDAMATVIREAMSDADIDGYGYGYGDEGAGYDFTIVADAVIAHLSAQEAATEDEWEYRSHIVNSLQRHAISERTDAETAYVFVRDARPGERGWVERRRQAGNVERVPAAQEGERGA</sequence>
<gene>
    <name evidence="2" type="ORF">SAMN04489834_3127</name>
</gene>
<accession>A0A1H1YLJ5</accession>
<feature type="region of interest" description="Disordered" evidence="1">
    <location>
        <begin position="1"/>
        <end position="27"/>
    </location>
</feature>
<dbReference type="RefSeq" id="WP_083364855.1">
    <property type="nucleotide sequence ID" value="NZ_LT629742.1"/>
</dbReference>
<dbReference type="AlphaFoldDB" id="A0A1H1YLJ5"/>
<dbReference type="Proteomes" id="UP000181956">
    <property type="component" value="Chromosome I"/>
</dbReference>
<feature type="region of interest" description="Disordered" evidence="1">
    <location>
        <begin position="135"/>
        <end position="158"/>
    </location>
</feature>
<evidence type="ECO:0000313" key="3">
    <source>
        <dbReference type="Proteomes" id="UP000181956"/>
    </source>
</evidence>
<dbReference type="OrthoDB" id="10017847at2"/>
<organism evidence="2 3">
    <name type="scientific">Microterricola viridarii</name>
    <dbReference type="NCBI Taxonomy" id="412690"/>
    <lineage>
        <taxon>Bacteria</taxon>
        <taxon>Bacillati</taxon>
        <taxon>Actinomycetota</taxon>
        <taxon>Actinomycetes</taxon>
        <taxon>Micrococcales</taxon>
        <taxon>Microbacteriaceae</taxon>
        <taxon>Microterricola</taxon>
    </lineage>
</organism>
<dbReference type="EMBL" id="LT629742">
    <property type="protein sequence ID" value="SDT22225.1"/>
    <property type="molecule type" value="Genomic_DNA"/>
</dbReference>
<proteinExistence type="predicted"/>
<evidence type="ECO:0000256" key="1">
    <source>
        <dbReference type="SAM" id="MobiDB-lite"/>
    </source>
</evidence>
<evidence type="ECO:0000313" key="2">
    <source>
        <dbReference type="EMBL" id="SDT22225.1"/>
    </source>
</evidence>
<keyword evidence="3" id="KW-1185">Reference proteome</keyword>